<dbReference type="PIRSF" id="PIRSF002741">
    <property type="entry name" value="MppA"/>
    <property type="match status" value="1"/>
</dbReference>
<dbReference type="PANTHER" id="PTHR30290:SF10">
    <property type="entry name" value="PERIPLASMIC OLIGOPEPTIDE-BINDING PROTEIN-RELATED"/>
    <property type="match status" value="1"/>
</dbReference>
<dbReference type="Gene3D" id="3.40.190.10">
    <property type="entry name" value="Periplasmic binding protein-like II"/>
    <property type="match status" value="1"/>
</dbReference>
<feature type="chain" id="PRO_5038662405" evidence="5">
    <location>
        <begin position="24"/>
        <end position="509"/>
    </location>
</feature>
<organism evidence="7 8">
    <name type="scientific">Microbacterium testaceum</name>
    <name type="common">Aureobacterium testaceum</name>
    <name type="synonym">Brevibacterium testaceum</name>
    <dbReference type="NCBI Taxonomy" id="2033"/>
    <lineage>
        <taxon>Bacteria</taxon>
        <taxon>Bacillati</taxon>
        <taxon>Actinomycetota</taxon>
        <taxon>Actinomycetes</taxon>
        <taxon>Micrococcales</taxon>
        <taxon>Microbacteriaceae</taxon>
        <taxon>Microbacterium</taxon>
    </lineage>
</organism>
<keyword evidence="4 5" id="KW-0732">Signal</keyword>
<name>A0A147EYI4_MICTE</name>
<dbReference type="GO" id="GO:0030313">
    <property type="term" value="C:cell envelope"/>
    <property type="evidence" value="ECO:0007669"/>
    <property type="project" value="UniProtKB-SubCell"/>
</dbReference>
<dbReference type="GO" id="GO:0042597">
    <property type="term" value="C:periplasmic space"/>
    <property type="evidence" value="ECO:0007669"/>
    <property type="project" value="UniProtKB-ARBA"/>
</dbReference>
<dbReference type="RefSeq" id="WP_058623233.1">
    <property type="nucleotide sequence ID" value="NZ_LDRT01000034.1"/>
</dbReference>
<accession>A0A147EYI4</accession>
<comment type="subcellular location">
    <subcellularLocation>
        <location evidence="1">Cell envelope</location>
    </subcellularLocation>
</comment>
<dbReference type="InterPro" id="IPR039424">
    <property type="entry name" value="SBP_5"/>
</dbReference>
<dbReference type="SUPFAM" id="SSF53850">
    <property type="entry name" value="Periplasmic binding protein-like II"/>
    <property type="match status" value="1"/>
</dbReference>
<evidence type="ECO:0000256" key="5">
    <source>
        <dbReference type="SAM" id="SignalP"/>
    </source>
</evidence>
<evidence type="ECO:0000256" key="1">
    <source>
        <dbReference type="ARBA" id="ARBA00004196"/>
    </source>
</evidence>
<comment type="caution">
    <text evidence="7">The sequence shown here is derived from an EMBL/GenBank/DDBJ whole genome shotgun (WGS) entry which is preliminary data.</text>
</comment>
<dbReference type="GO" id="GO:0015833">
    <property type="term" value="P:peptide transport"/>
    <property type="evidence" value="ECO:0007669"/>
    <property type="project" value="TreeGrafter"/>
</dbReference>
<evidence type="ECO:0000313" key="8">
    <source>
        <dbReference type="Proteomes" id="UP000075025"/>
    </source>
</evidence>
<dbReference type="GO" id="GO:1904680">
    <property type="term" value="F:peptide transmembrane transporter activity"/>
    <property type="evidence" value="ECO:0007669"/>
    <property type="project" value="TreeGrafter"/>
</dbReference>
<feature type="domain" description="Solute-binding protein family 5" evidence="6">
    <location>
        <begin position="79"/>
        <end position="413"/>
    </location>
</feature>
<proteinExistence type="inferred from homology"/>
<gene>
    <name evidence="7" type="ORF">NS220_06310</name>
</gene>
<evidence type="ECO:0000256" key="2">
    <source>
        <dbReference type="ARBA" id="ARBA00005695"/>
    </source>
</evidence>
<reference evidence="7 8" key="1">
    <citation type="journal article" date="2016" name="Front. Microbiol.">
        <title>Genomic Resource of Rice Seed Associated Bacteria.</title>
        <authorList>
            <person name="Midha S."/>
            <person name="Bansal K."/>
            <person name="Sharma S."/>
            <person name="Kumar N."/>
            <person name="Patil P.P."/>
            <person name="Chaudhry V."/>
            <person name="Patil P.B."/>
        </authorList>
    </citation>
    <scope>NUCLEOTIDE SEQUENCE [LARGE SCALE GENOMIC DNA]</scope>
    <source>
        <strain evidence="7 8">NS220</strain>
    </source>
</reference>
<dbReference type="GO" id="GO:0043190">
    <property type="term" value="C:ATP-binding cassette (ABC) transporter complex"/>
    <property type="evidence" value="ECO:0007669"/>
    <property type="project" value="InterPro"/>
</dbReference>
<dbReference type="OrthoDB" id="9803988at2"/>
<dbReference type="EMBL" id="LDRT01000034">
    <property type="protein sequence ID" value="KTR95340.1"/>
    <property type="molecule type" value="Genomic_DNA"/>
</dbReference>
<dbReference type="PANTHER" id="PTHR30290">
    <property type="entry name" value="PERIPLASMIC BINDING COMPONENT OF ABC TRANSPORTER"/>
    <property type="match status" value="1"/>
</dbReference>
<feature type="signal peptide" evidence="5">
    <location>
        <begin position="1"/>
        <end position="23"/>
    </location>
</feature>
<evidence type="ECO:0000256" key="4">
    <source>
        <dbReference type="ARBA" id="ARBA00022729"/>
    </source>
</evidence>
<dbReference type="AlphaFoldDB" id="A0A147EYI4"/>
<dbReference type="PROSITE" id="PS51257">
    <property type="entry name" value="PROKAR_LIPOPROTEIN"/>
    <property type="match status" value="1"/>
</dbReference>
<evidence type="ECO:0000259" key="6">
    <source>
        <dbReference type="Pfam" id="PF00496"/>
    </source>
</evidence>
<keyword evidence="3" id="KW-0813">Transport</keyword>
<dbReference type="PATRIC" id="fig|2033.6.peg.2237"/>
<evidence type="ECO:0000313" key="7">
    <source>
        <dbReference type="EMBL" id="KTR95340.1"/>
    </source>
</evidence>
<dbReference type="Pfam" id="PF00496">
    <property type="entry name" value="SBP_bac_5"/>
    <property type="match status" value="1"/>
</dbReference>
<sequence>MKSTSLKVAAVSAGLLLLAGCTAGGSNGSGGEGGSTDILKIGQIGDVSSWDPAQAHVGHALMPYQVVYDSLLRREPDGTLVPMLATDWSYDDSRTVLTVDLRDDVTFSDGTPFNAEAVKANLDHFKGANGRQAVQLTQYQSTTVVDDDTVQIALVQPDPAMEYYLSQAAGLMASPAAIAGGSLETTPVGSGPYVFDTANSVRDSQAVFTAREGYWDPSLQKFSGVELRNLEELSARVNAILSGQVDFTTLDAKSAAQVEGAKLAVIPDYQVDWTGTSILDRAGQLVPALGDVRVRQAMNYAVDRETLLQELQLGYGTATSQVFGPDSSAYVSDLENRYPYDPAKAKQLLAEAGYADGFDLTLPVISAFSTQVTAIAQQLGDVGIRVTQETVPGPDYVANIVQGRYPAFNFNLAQTETWVAINQLVSPTATFNPFDTTSPELEALLAKVQSGGADADAAAQDVNRYVTDNAWFLPLYRIDQIAAYDPTALSVQAQVQMAIPSIYNFAPAK</sequence>
<dbReference type="InterPro" id="IPR030678">
    <property type="entry name" value="Peptide/Ni-bd"/>
</dbReference>
<protein>
    <submittedName>
        <fullName evidence="7">ABC transporter substrate-binding protein</fullName>
    </submittedName>
</protein>
<dbReference type="Proteomes" id="UP000075025">
    <property type="component" value="Unassembled WGS sequence"/>
</dbReference>
<dbReference type="InterPro" id="IPR000914">
    <property type="entry name" value="SBP_5_dom"/>
</dbReference>
<evidence type="ECO:0000256" key="3">
    <source>
        <dbReference type="ARBA" id="ARBA00022448"/>
    </source>
</evidence>
<dbReference type="Gene3D" id="3.10.105.10">
    <property type="entry name" value="Dipeptide-binding Protein, Domain 3"/>
    <property type="match status" value="1"/>
</dbReference>
<comment type="similarity">
    <text evidence="2">Belongs to the bacterial solute-binding protein 5 family.</text>
</comment>